<dbReference type="AlphaFoldDB" id="A0A0G3EM94"/>
<dbReference type="RefSeq" id="WP_047212651.1">
    <property type="nucleotide sequence ID" value="NZ_CP014839.1"/>
</dbReference>
<evidence type="ECO:0000256" key="1">
    <source>
        <dbReference type="ARBA" id="ARBA00023015"/>
    </source>
</evidence>
<evidence type="ECO:0000313" key="5">
    <source>
        <dbReference type="EMBL" id="AKJ67114.2"/>
    </source>
</evidence>
<dbReference type="OrthoDB" id="9816344at2"/>
<dbReference type="InterPro" id="IPR018060">
    <property type="entry name" value="HTH_AraC"/>
</dbReference>
<accession>A0A0G3EM94</accession>
<evidence type="ECO:0000259" key="4">
    <source>
        <dbReference type="PROSITE" id="PS01124"/>
    </source>
</evidence>
<protein>
    <recommendedName>
        <fullName evidence="4">HTH araC/xylS-type domain-containing protein</fullName>
    </recommendedName>
</protein>
<reference evidence="6" key="1">
    <citation type="submission" date="2015-06" db="EMBL/GenBank/DDBJ databases">
        <authorList>
            <person name="Lim Y.L."/>
            <person name="Ee R."/>
            <person name="Yong D."/>
            <person name="How K.Y."/>
            <person name="Yin W.F."/>
            <person name="Chan K.G."/>
        </authorList>
    </citation>
    <scope>NUCLEOTIDE SEQUENCE [LARGE SCALE GENOMIC DNA]</scope>
    <source>
        <strain evidence="6">DSM 25325</strain>
    </source>
</reference>
<dbReference type="GO" id="GO:0003700">
    <property type="term" value="F:DNA-binding transcription factor activity"/>
    <property type="evidence" value="ECO:0007669"/>
    <property type="project" value="InterPro"/>
</dbReference>
<dbReference type="GO" id="GO:0043565">
    <property type="term" value="F:sequence-specific DNA binding"/>
    <property type="evidence" value="ECO:0007669"/>
    <property type="project" value="InterPro"/>
</dbReference>
<dbReference type="SMART" id="SM00342">
    <property type="entry name" value="HTH_ARAC"/>
    <property type="match status" value="1"/>
</dbReference>
<keyword evidence="1" id="KW-0805">Transcription regulation</keyword>
<evidence type="ECO:0000256" key="2">
    <source>
        <dbReference type="ARBA" id="ARBA00023125"/>
    </source>
</evidence>
<feature type="domain" description="HTH araC/xylS-type" evidence="4">
    <location>
        <begin position="144"/>
        <end position="242"/>
    </location>
</feature>
<dbReference type="PANTHER" id="PTHR46796:SF6">
    <property type="entry name" value="ARAC SUBFAMILY"/>
    <property type="match status" value="1"/>
</dbReference>
<evidence type="ECO:0000313" key="6">
    <source>
        <dbReference type="Proteomes" id="UP000036700"/>
    </source>
</evidence>
<dbReference type="PANTHER" id="PTHR46796">
    <property type="entry name" value="HTH-TYPE TRANSCRIPTIONAL ACTIVATOR RHAS-RELATED"/>
    <property type="match status" value="1"/>
</dbReference>
<keyword evidence="6" id="KW-1185">Reference proteome</keyword>
<dbReference type="STRING" id="445709.ABW99_01595"/>
<evidence type="ECO:0000256" key="3">
    <source>
        <dbReference type="ARBA" id="ARBA00023163"/>
    </source>
</evidence>
<dbReference type="PROSITE" id="PS01124">
    <property type="entry name" value="HTH_ARAC_FAMILY_2"/>
    <property type="match status" value="1"/>
</dbReference>
<dbReference type="KEGG" id="ptx:ABW99_01595"/>
<sequence>MTLLPRQPYCARYTSDGPVVGFAFDSQSGLHAFASDRVVPFRAYPNGLAFVPTGCDVYSSSERGGEYLTVRGALDDLQTAPFSDHVDCQAAALAVRIRGHMLKPSPGDALMLEEWSAALVDHARAAFAKPRDRQTKRLTGYRLKRLDDFIEAHLDENVTIGMMAAQLGMSEGAFSRCFRASTGKSPYAHVLDRRIARARDLLIGTSFDLAQIALAAGFSSHAHMTSVFRQRLGCVPSHFRAHP</sequence>
<dbReference type="Pfam" id="PF12833">
    <property type="entry name" value="HTH_18"/>
    <property type="match status" value="1"/>
</dbReference>
<dbReference type="InterPro" id="IPR050204">
    <property type="entry name" value="AraC_XylS_family_regulators"/>
</dbReference>
<dbReference type="Gene3D" id="1.10.10.60">
    <property type="entry name" value="Homeodomain-like"/>
    <property type="match status" value="1"/>
</dbReference>
<name>A0A0G3EM94_9BURK</name>
<proteinExistence type="predicted"/>
<keyword evidence="3" id="KW-0804">Transcription</keyword>
<gene>
    <name evidence="5" type="ORF">ABW99_01595</name>
</gene>
<organism evidence="5 6">
    <name type="scientific">Pandoraea thiooxydans</name>
    <dbReference type="NCBI Taxonomy" id="445709"/>
    <lineage>
        <taxon>Bacteria</taxon>
        <taxon>Pseudomonadati</taxon>
        <taxon>Pseudomonadota</taxon>
        <taxon>Betaproteobacteria</taxon>
        <taxon>Burkholderiales</taxon>
        <taxon>Burkholderiaceae</taxon>
        <taxon>Pandoraea</taxon>
    </lineage>
</organism>
<dbReference type="Proteomes" id="UP000036700">
    <property type="component" value="Chromosome"/>
</dbReference>
<keyword evidence="2" id="KW-0238">DNA-binding</keyword>
<dbReference type="InterPro" id="IPR009057">
    <property type="entry name" value="Homeodomain-like_sf"/>
</dbReference>
<dbReference type="SUPFAM" id="SSF46689">
    <property type="entry name" value="Homeodomain-like"/>
    <property type="match status" value="2"/>
</dbReference>
<dbReference type="EMBL" id="CP011568">
    <property type="protein sequence ID" value="AKJ67114.2"/>
    <property type="molecule type" value="Genomic_DNA"/>
</dbReference>